<keyword evidence="2" id="KW-1185">Reference proteome</keyword>
<gene>
    <name evidence="1" type="ORF">DFW101_3519</name>
</gene>
<evidence type="ECO:0000313" key="2">
    <source>
        <dbReference type="Proteomes" id="UP000004662"/>
    </source>
</evidence>
<dbReference type="STRING" id="694327.DFW101_3519"/>
<dbReference type="EMBL" id="CM001368">
    <property type="protein sequence ID" value="EHJ49515.1"/>
    <property type="molecule type" value="Genomic_DNA"/>
</dbReference>
<evidence type="ECO:0000313" key="1">
    <source>
        <dbReference type="EMBL" id="EHJ49515.1"/>
    </source>
</evidence>
<name>G7QC69_9BACT</name>
<proteinExistence type="predicted"/>
<reference evidence="2" key="1">
    <citation type="journal article" date="2015" name="Genome Announc.">
        <title>High-Quality Draft Genome Sequence of Desulfovibrio carbinoliphilus FW-101-2B, an Organic Acid-Oxidizing Sulfate-Reducing Bacterium Isolated from Uranium(VI)-Contaminated Groundwater.</title>
        <authorList>
            <person name="Ramsay B.D."/>
            <person name="Hwang C."/>
            <person name="Woo H.L."/>
            <person name="Carroll S.L."/>
            <person name="Lucas S."/>
            <person name="Han J."/>
            <person name="Lapidus A.L."/>
            <person name="Cheng J.F."/>
            <person name="Goodwin L.A."/>
            <person name="Pitluck S."/>
            <person name="Peters L."/>
            <person name="Chertkov O."/>
            <person name="Held B."/>
            <person name="Detter J.C."/>
            <person name="Han C.S."/>
            <person name="Tapia R."/>
            <person name="Land M.L."/>
            <person name="Hauser L.J."/>
            <person name="Kyrpides N.C."/>
            <person name="Ivanova N.N."/>
            <person name="Mikhailova N."/>
            <person name="Pagani I."/>
            <person name="Woyke T."/>
            <person name="Arkin A.P."/>
            <person name="Dehal P."/>
            <person name="Chivian D."/>
            <person name="Criddle C.S."/>
            <person name="Wu W."/>
            <person name="Chakraborty R."/>
            <person name="Hazen T.C."/>
            <person name="Fields M.W."/>
        </authorList>
    </citation>
    <scope>NUCLEOTIDE SEQUENCE [LARGE SCALE GENOMIC DNA]</scope>
    <source>
        <strain evidence="2">FW-101-2B</strain>
    </source>
</reference>
<dbReference type="AlphaFoldDB" id="G7QC69"/>
<dbReference type="HOGENOM" id="CLU_2665196_0_0_7"/>
<dbReference type="Proteomes" id="UP000004662">
    <property type="component" value="Chromosome"/>
</dbReference>
<protein>
    <submittedName>
        <fullName evidence="1">Uncharacterized protein</fullName>
    </submittedName>
</protein>
<sequence>MQTVQQPHSPVPLSIPHAGMWSNFRQAGCCPQCGRWCKKGNKGTTHKPIGRVRVRNLHCEDCGESFKAIEVDETV</sequence>
<accession>G7QC69</accession>
<organism evidence="1 2">
    <name type="scientific">Solidesulfovibrio carbinoliphilus subsp. oakridgensis</name>
    <dbReference type="NCBI Taxonomy" id="694327"/>
    <lineage>
        <taxon>Bacteria</taxon>
        <taxon>Pseudomonadati</taxon>
        <taxon>Thermodesulfobacteriota</taxon>
        <taxon>Desulfovibrionia</taxon>
        <taxon>Desulfovibrionales</taxon>
        <taxon>Desulfovibrionaceae</taxon>
        <taxon>Solidesulfovibrio</taxon>
    </lineage>
</organism>